<evidence type="ECO:0000313" key="1">
    <source>
        <dbReference type="EMBL" id="WNC12348.1"/>
    </source>
</evidence>
<sequence length="63" mass="7563">MDLLDAWNALAAIARHGTQLAFRLLWATCDVWTTLLEGWWTQRERKKRWSPEKPTDLPAWRQR</sequence>
<keyword evidence="2" id="KW-1185">Reference proteome</keyword>
<dbReference type="RefSeq" id="WP_310763693.1">
    <property type="nucleotide sequence ID" value="NZ_CP134050.1"/>
</dbReference>
<reference evidence="1 2" key="1">
    <citation type="submission" date="2023-09" db="EMBL/GenBank/DDBJ databases">
        <title>Complete Genome and Methylome dissection of Bacillus brevis NEB573 original source of BbsI restriction endonuclease.</title>
        <authorList>
            <person name="Fomenkov A."/>
            <person name="Roberts R.D."/>
        </authorList>
    </citation>
    <scope>NUCLEOTIDE SEQUENCE [LARGE SCALE GENOMIC DNA]</scope>
    <source>
        <strain evidence="1 2">NEB573</strain>
    </source>
</reference>
<organism evidence="1 2">
    <name type="scientific">Brevibacillus brevis</name>
    <name type="common">Bacillus brevis</name>
    <dbReference type="NCBI Taxonomy" id="1393"/>
    <lineage>
        <taxon>Bacteria</taxon>
        <taxon>Bacillati</taxon>
        <taxon>Bacillota</taxon>
        <taxon>Bacilli</taxon>
        <taxon>Bacillales</taxon>
        <taxon>Paenibacillaceae</taxon>
        <taxon>Brevibacillus</taxon>
    </lineage>
</organism>
<protein>
    <submittedName>
        <fullName evidence="1">Uncharacterized protein</fullName>
    </submittedName>
</protein>
<proteinExistence type="predicted"/>
<accession>A0ABY9SXA7</accession>
<gene>
    <name evidence="1" type="ORF">RGB73_16570</name>
</gene>
<dbReference type="EMBL" id="CP134050">
    <property type="protein sequence ID" value="WNC12348.1"/>
    <property type="molecule type" value="Genomic_DNA"/>
</dbReference>
<name>A0ABY9SXA7_BREBE</name>
<evidence type="ECO:0000313" key="2">
    <source>
        <dbReference type="Proteomes" id="UP001256827"/>
    </source>
</evidence>
<dbReference type="Proteomes" id="UP001256827">
    <property type="component" value="Chromosome"/>
</dbReference>